<name>A0A3M7PF68_BRAPC</name>
<keyword evidence="5" id="KW-1185">Reference proteome</keyword>
<evidence type="ECO:0000313" key="5">
    <source>
        <dbReference type="Proteomes" id="UP000276133"/>
    </source>
</evidence>
<dbReference type="PANTHER" id="PTHR10807">
    <property type="entry name" value="MYOTUBULARIN-RELATED"/>
    <property type="match status" value="1"/>
</dbReference>
<dbReference type="GO" id="GO:0005085">
    <property type="term" value="F:guanyl-nucleotide exchange factor activity"/>
    <property type="evidence" value="ECO:0007669"/>
    <property type="project" value="TreeGrafter"/>
</dbReference>
<comment type="similarity">
    <text evidence="1">Belongs to the protein-tyrosine phosphatase family. Non-receptor class myotubularin subfamily.</text>
</comment>
<dbReference type="SUPFAM" id="SSF52799">
    <property type="entry name" value="(Phosphotyrosine protein) phosphatases II"/>
    <property type="match status" value="1"/>
</dbReference>
<dbReference type="PANTHER" id="PTHR10807:SF109">
    <property type="entry name" value="SET DOMAIN BINDING FACTOR, ISOFORM A"/>
    <property type="match status" value="1"/>
</dbReference>
<feature type="domain" description="Myotubularin phosphatase" evidence="3">
    <location>
        <begin position="301"/>
        <end position="499"/>
    </location>
</feature>
<protein>
    <submittedName>
        <fullName evidence="4">Myotubularin-related 13-like</fullName>
    </submittedName>
</protein>
<dbReference type="InterPro" id="IPR030564">
    <property type="entry name" value="Myotubularin"/>
</dbReference>
<evidence type="ECO:0000259" key="3">
    <source>
        <dbReference type="PROSITE" id="PS51339"/>
    </source>
</evidence>
<dbReference type="Proteomes" id="UP000276133">
    <property type="component" value="Unassembled WGS sequence"/>
</dbReference>
<comment type="caution">
    <text evidence="4">The sequence shown here is derived from an EMBL/GenBank/DDBJ whole genome shotgun (WGS) entry which is preliminary data.</text>
</comment>
<accession>A0A3M7PF68</accession>
<evidence type="ECO:0000256" key="1">
    <source>
        <dbReference type="ARBA" id="ARBA00007471"/>
    </source>
</evidence>
<proteinExistence type="inferred from homology"/>
<feature type="region of interest" description="Disordered" evidence="2">
    <location>
        <begin position="479"/>
        <end position="499"/>
    </location>
</feature>
<reference evidence="4 5" key="1">
    <citation type="journal article" date="2018" name="Sci. Rep.">
        <title>Genomic signatures of local adaptation to the degree of environmental predictability in rotifers.</title>
        <authorList>
            <person name="Franch-Gras L."/>
            <person name="Hahn C."/>
            <person name="Garcia-Roger E.M."/>
            <person name="Carmona M.J."/>
            <person name="Serra M."/>
            <person name="Gomez A."/>
        </authorList>
    </citation>
    <scope>NUCLEOTIDE SEQUENCE [LARGE SCALE GENOMIC DNA]</scope>
    <source>
        <strain evidence="4">HYR1</strain>
    </source>
</reference>
<dbReference type="AlphaFoldDB" id="A0A3M7PF68"/>
<dbReference type="OrthoDB" id="74314at2759"/>
<evidence type="ECO:0000313" key="4">
    <source>
        <dbReference type="EMBL" id="RMZ97354.1"/>
    </source>
</evidence>
<dbReference type="STRING" id="10195.A0A3M7PF68"/>
<sequence>EHEHEHEQSGETAYKFIGKFVDRVCSEGGLNEEQKSSLHQNLCDVIRMQIETMEAVCAHSKLVPLRHKPKMEQLRPDWLLHGEQMLEPGPLRSYLVPDGRTHRLVPAEGALFLTNYRLIYRGIALNDPDLVVTRSFPVAALLKDKRLVASYTPVNLATNVLVNGVQIRSSTFELCNIYFDECVCAELVDKFRSTLAKCKCPASVYDVFSVTKSVMVMGKKHEVNAVRGDTFRTFAKSTLRKAGLMPTKGGKTASAANRTPETGRKATVVKSVERETSEPDDSLDSLSVVEESVDAAHVLKMVECSLAYCDYVRQGLVSEQTTAELRICTMNAAYQLAKSLPCLFLVPRHTSDECVRKNAKCHRQNRLPVLVWKHPRLNSVVLRGSAFHAKGFLGALIKTSSSSANAAAHNLEVKDSHINNSSMDQDKYLNEILRLTSLEHEANVYPCTPLTHRRSLFASKFDKAVKTIKNNYAFASSQQNANPVTHAASHTTHFTNSKK</sequence>
<dbReference type="PROSITE" id="PS51339">
    <property type="entry name" value="PPASE_MYOTUBULARIN"/>
    <property type="match status" value="1"/>
</dbReference>
<feature type="non-terminal residue" evidence="4">
    <location>
        <position position="1"/>
    </location>
</feature>
<dbReference type="EMBL" id="REGN01011463">
    <property type="protein sequence ID" value="RMZ97354.1"/>
    <property type="molecule type" value="Genomic_DNA"/>
</dbReference>
<dbReference type="InterPro" id="IPR010569">
    <property type="entry name" value="Myotubularin-like_Pase_dom"/>
</dbReference>
<organism evidence="4 5">
    <name type="scientific">Brachionus plicatilis</name>
    <name type="common">Marine rotifer</name>
    <name type="synonym">Brachionus muelleri</name>
    <dbReference type="NCBI Taxonomy" id="10195"/>
    <lineage>
        <taxon>Eukaryota</taxon>
        <taxon>Metazoa</taxon>
        <taxon>Spiralia</taxon>
        <taxon>Gnathifera</taxon>
        <taxon>Rotifera</taxon>
        <taxon>Eurotatoria</taxon>
        <taxon>Monogononta</taxon>
        <taxon>Pseudotrocha</taxon>
        <taxon>Ploima</taxon>
        <taxon>Brachionidae</taxon>
        <taxon>Brachionus</taxon>
    </lineage>
</organism>
<dbReference type="Pfam" id="PF06602">
    <property type="entry name" value="Myotub-related"/>
    <property type="match status" value="1"/>
</dbReference>
<dbReference type="GO" id="GO:0005737">
    <property type="term" value="C:cytoplasm"/>
    <property type="evidence" value="ECO:0007669"/>
    <property type="project" value="TreeGrafter"/>
</dbReference>
<evidence type="ECO:0000256" key="2">
    <source>
        <dbReference type="SAM" id="MobiDB-lite"/>
    </source>
</evidence>
<dbReference type="GO" id="GO:0016020">
    <property type="term" value="C:membrane"/>
    <property type="evidence" value="ECO:0007669"/>
    <property type="project" value="TreeGrafter"/>
</dbReference>
<gene>
    <name evidence="4" type="ORF">BpHYR1_053535</name>
</gene>
<dbReference type="InterPro" id="IPR029021">
    <property type="entry name" value="Prot-tyrosine_phosphatase-like"/>
</dbReference>